<dbReference type="KEGG" id="plei:Q9312_19080"/>
<evidence type="ECO:0000259" key="2">
    <source>
        <dbReference type="Pfam" id="PF00975"/>
    </source>
</evidence>
<dbReference type="InterPro" id="IPR029058">
    <property type="entry name" value="AB_hydrolase_fold"/>
</dbReference>
<dbReference type="InterPro" id="IPR012223">
    <property type="entry name" value="TEII"/>
</dbReference>
<evidence type="ECO:0000313" key="4">
    <source>
        <dbReference type="Proteomes" id="UP001239782"/>
    </source>
</evidence>
<dbReference type="PANTHER" id="PTHR11487">
    <property type="entry name" value="THIOESTERASE"/>
    <property type="match status" value="1"/>
</dbReference>
<dbReference type="InterPro" id="IPR001031">
    <property type="entry name" value="Thioesterase"/>
</dbReference>
<dbReference type="Proteomes" id="UP001239782">
    <property type="component" value="Chromosome"/>
</dbReference>
<dbReference type="SUPFAM" id="SSF53474">
    <property type="entry name" value="alpha/beta-Hydrolases"/>
    <property type="match status" value="1"/>
</dbReference>
<sequence>MGNSFFLPQSRPDAKLNLICFPYAGGSAASYINWIKFLPSEVQLIIAQPPGRADRIFEKPHTTMQDMIDELMGEFPKFTTCPYIMFGHSLGSRVAFEILKKSHELKLEKPRHFIASASRGPHVLPREDTFFDLNDDEFKSELANINGTPLEILENSELMELLLPLLRADFTIADTYINHDKVQFNCPLSIFGGTEDRNITKSDLLSWGNFFSQEPSLYYIKGDHFYIDKNIYELSIKLRLIINQTLNGLESTQKISLATEIN</sequence>
<dbReference type="EMBL" id="CP133548">
    <property type="protein sequence ID" value="WMS87311.1"/>
    <property type="molecule type" value="Genomic_DNA"/>
</dbReference>
<keyword evidence="4" id="KW-1185">Reference proteome</keyword>
<evidence type="ECO:0000256" key="1">
    <source>
        <dbReference type="ARBA" id="ARBA00007169"/>
    </source>
</evidence>
<dbReference type="AlphaFoldDB" id="A0AA51X6X9"/>
<dbReference type="RefSeq" id="WP_309202452.1">
    <property type="nucleotide sequence ID" value="NZ_CP133548.1"/>
</dbReference>
<gene>
    <name evidence="3" type="ORF">Q9312_19080</name>
</gene>
<comment type="similarity">
    <text evidence="1">Belongs to the thioesterase family.</text>
</comment>
<reference evidence="3 4" key="1">
    <citation type="submission" date="2023-08" db="EMBL/GenBank/DDBJ databases">
        <title>Pleionea litopenaei sp. nov., isolated from stomach of juvenile Litopenaeus vannamei.</title>
        <authorList>
            <person name="Rho A.M."/>
            <person name="Hwang C.Y."/>
        </authorList>
    </citation>
    <scope>NUCLEOTIDE SEQUENCE [LARGE SCALE GENOMIC DNA]</scope>
    <source>
        <strain evidence="3 4">HL-JVS1</strain>
    </source>
</reference>
<dbReference type="Gene3D" id="3.40.50.1820">
    <property type="entry name" value="alpha/beta hydrolase"/>
    <property type="match status" value="1"/>
</dbReference>
<protein>
    <submittedName>
        <fullName evidence="3">Thioesterase domain-containing protein</fullName>
    </submittedName>
</protein>
<organism evidence="3 4">
    <name type="scientific">Pleionea litopenaei</name>
    <dbReference type="NCBI Taxonomy" id="3070815"/>
    <lineage>
        <taxon>Bacteria</taxon>
        <taxon>Pseudomonadati</taxon>
        <taxon>Pseudomonadota</taxon>
        <taxon>Gammaproteobacteria</taxon>
        <taxon>Oceanospirillales</taxon>
        <taxon>Pleioneaceae</taxon>
        <taxon>Pleionea</taxon>
    </lineage>
</organism>
<accession>A0AA51X6X9</accession>
<feature type="domain" description="Thioesterase" evidence="2">
    <location>
        <begin position="18"/>
        <end position="229"/>
    </location>
</feature>
<dbReference type="GO" id="GO:0008610">
    <property type="term" value="P:lipid biosynthetic process"/>
    <property type="evidence" value="ECO:0007669"/>
    <property type="project" value="TreeGrafter"/>
</dbReference>
<evidence type="ECO:0000313" key="3">
    <source>
        <dbReference type="EMBL" id="WMS87311.1"/>
    </source>
</evidence>
<name>A0AA51X6X9_9GAMM</name>
<dbReference type="Pfam" id="PF00975">
    <property type="entry name" value="Thioesterase"/>
    <property type="match status" value="1"/>
</dbReference>
<dbReference type="PANTHER" id="PTHR11487:SF0">
    <property type="entry name" value="S-ACYL FATTY ACID SYNTHASE THIOESTERASE, MEDIUM CHAIN"/>
    <property type="match status" value="1"/>
</dbReference>
<proteinExistence type="inferred from homology"/>